<feature type="transmembrane region" description="Helical" evidence="9">
    <location>
        <begin position="109"/>
        <end position="134"/>
    </location>
</feature>
<evidence type="ECO:0000313" key="11">
    <source>
        <dbReference type="EMBL" id="GGK47142.1"/>
    </source>
</evidence>
<feature type="transmembrane region" description="Helical" evidence="9">
    <location>
        <begin position="34"/>
        <end position="55"/>
    </location>
</feature>
<evidence type="ECO:0000259" key="10">
    <source>
        <dbReference type="PROSITE" id="PS51012"/>
    </source>
</evidence>
<evidence type="ECO:0000256" key="7">
    <source>
        <dbReference type="ARBA" id="ARBA00023047"/>
    </source>
</evidence>
<evidence type="ECO:0000256" key="4">
    <source>
        <dbReference type="ARBA" id="ARBA00022475"/>
    </source>
</evidence>
<dbReference type="InterPro" id="IPR013525">
    <property type="entry name" value="ABC2_TM"/>
</dbReference>
<protein>
    <recommendedName>
        <fullName evidence="9">Transport permease protein</fullName>
    </recommendedName>
</protein>
<evidence type="ECO:0000256" key="5">
    <source>
        <dbReference type="ARBA" id="ARBA00022692"/>
    </source>
</evidence>
<name>A0A917V7B5_9HYPH</name>
<sequence>MTGLLLGAWRFRHYILSAIRADFAARVSRSRLGVLWIVIAPMTQVAIYAVVLSAIMSARLPGIDSPFAYAIYLLSGFAAWTLFAELFGRGTTLFLENANALRKIVFPRIALPVILLGSCLVNNLVLVAAVLVAYLLLGHGWSASLLWLPVLVAVNAALALALGTIAGVLNVFMRDVGQIVPLLLQLGFWFTPVVYMETILPEPVRAVLALNPMYWVVRGYHDALAYGRMPDLAMLALIGVIALVLLAFALLLFRRASADMVDVL</sequence>
<comment type="similarity">
    <text evidence="2 9">Belongs to the ABC-2 integral membrane protein family.</text>
</comment>
<feature type="transmembrane region" description="Helical" evidence="9">
    <location>
        <begin position="146"/>
        <end position="172"/>
    </location>
</feature>
<evidence type="ECO:0000313" key="12">
    <source>
        <dbReference type="Proteomes" id="UP000600449"/>
    </source>
</evidence>
<comment type="subcellular location">
    <subcellularLocation>
        <location evidence="9">Cell inner membrane</location>
        <topology evidence="9">Multi-pass membrane protein</topology>
    </subcellularLocation>
    <subcellularLocation>
        <location evidence="1">Cell membrane</location>
        <topology evidence="1">Multi-pass membrane protein</topology>
    </subcellularLocation>
</comment>
<keyword evidence="6 9" id="KW-1133">Transmembrane helix</keyword>
<keyword evidence="8 9" id="KW-0472">Membrane</keyword>
<accession>A0A917V7B5</accession>
<dbReference type="GO" id="GO:0005886">
    <property type="term" value="C:plasma membrane"/>
    <property type="evidence" value="ECO:0007669"/>
    <property type="project" value="UniProtKB-SubCell"/>
</dbReference>
<keyword evidence="5 9" id="KW-0812">Transmembrane</keyword>
<keyword evidence="4 9" id="KW-1003">Cell membrane</keyword>
<dbReference type="Pfam" id="PF01061">
    <property type="entry name" value="ABC2_membrane"/>
    <property type="match status" value="1"/>
</dbReference>
<dbReference type="RefSeq" id="WP_188914814.1">
    <property type="nucleotide sequence ID" value="NZ_BMMF01000012.1"/>
</dbReference>
<organism evidence="11 12">
    <name type="scientific">Salinarimonas ramus</name>
    <dbReference type="NCBI Taxonomy" id="690164"/>
    <lineage>
        <taxon>Bacteria</taxon>
        <taxon>Pseudomonadati</taxon>
        <taxon>Pseudomonadota</taxon>
        <taxon>Alphaproteobacteria</taxon>
        <taxon>Hyphomicrobiales</taxon>
        <taxon>Salinarimonadaceae</taxon>
        <taxon>Salinarimonas</taxon>
    </lineage>
</organism>
<dbReference type="PANTHER" id="PTHR30413:SF10">
    <property type="entry name" value="CAPSULE POLYSACCHARIDE EXPORT INNER-MEMBRANE PROTEIN CTRC"/>
    <property type="match status" value="1"/>
</dbReference>
<evidence type="ECO:0000256" key="6">
    <source>
        <dbReference type="ARBA" id="ARBA00022989"/>
    </source>
</evidence>
<feature type="transmembrane region" description="Helical" evidence="9">
    <location>
        <begin position="67"/>
        <end position="88"/>
    </location>
</feature>
<dbReference type="EMBL" id="BMMF01000012">
    <property type="protein sequence ID" value="GGK47142.1"/>
    <property type="molecule type" value="Genomic_DNA"/>
</dbReference>
<gene>
    <name evidence="11" type="ORF">GCM10011322_37740</name>
</gene>
<evidence type="ECO:0000256" key="3">
    <source>
        <dbReference type="ARBA" id="ARBA00022448"/>
    </source>
</evidence>
<evidence type="ECO:0000256" key="1">
    <source>
        <dbReference type="ARBA" id="ARBA00004651"/>
    </source>
</evidence>
<evidence type="ECO:0000256" key="2">
    <source>
        <dbReference type="ARBA" id="ARBA00007783"/>
    </source>
</evidence>
<keyword evidence="7" id="KW-0762">Sugar transport</keyword>
<dbReference type="Proteomes" id="UP000600449">
    <property type="component" value="Unassembled WGS sequence"/>
</dbReference>
<dbReference type="PANTHER" id="PTHR30413">
    <property type="entry name" value="INNER MEMBRANE TRANSPORT PERMEASE"/>
    <property type="match status" value="1"/>
</dbReference>
<comment type="caution">
    <text evidence="11">The sequence shown here is derived from an EMBL/GenBank/DDBJ whole genome shotgun (WGS) entry which is preliminary data.</text>
</comment>
<proteinExistence type="inferred from homology"/>
<reference evidence="11 12" key="1">
    <citation type="journal article" date="2014" name="Int. J. Syst. Evol. Microbiol.">
        <title>Complete genome sequence of Corynebacterium casei LMG S-19264T (=DSM 44701T), isolated from a smear-ripened cheese.</title>
        <authorList>
            <consortium name="US DOE Joint Genome Institute (JGI-PGF)"/>
            <person name="Walter F."/>
            <person name="Albersmeier A."/>
            <person name="Kalinowski J."/>
            <person name="Ruckert C."/>
        </authorList>
    </citation>
    <scope>NUCLEOTIDE SEQUENCE [LARGE SCALE GENOMIC DNA]</scope>
    <source>
        <strain evidence="11 12">CGMCC 1.9161</strain>
    </source>
</reference>
<dbReference type="PROSITE" id="PS51012">
    <property type="entry name" value="ABC_TM2"/>
    <property type="match status" value="1"/>
</dbReference>
<feature type="domain" description="ABC transmembrane type-2" evidence="10">
    <location>
        <begin position="32"/>
        <end position="256"/>
    </location>
</feature>
<keyword evidence="7" id="KW-0625">Polysaccharide transport</keyword>
<dbReference type="AlphaFoldDB" id="A0A917V7B5"/>
<feature type="transmembrane region" description="Helical" evidence="9">
    <location>
        <begin position="232"/>
        <end position="253"/>
    </location>
</feature>
<evidence type="ECO:0000256" key="9">
    <source>
        <dbReference type="RuleBase" id="RU361157"/>
    </source>
</evidence>
<dbReference type="GO" id="GO:0015920">
    <property type="term" value="P:lipopolysaccharide transport"/>
    <property type="evidence" value="ECO:0007669"/>
    <property type="project" value="TreeGrafter"/>
</dbReference>
<keyword evidence="3 9" id="KW-0813">Transport</keyword>
<dbReference type="GO" id="GO:0140359">
    <property type="term" value="F:ABC-type transporter activity"/>
    <property type="evidence" value="ECO:0007669"/>
    <property type="project" value="InterPro"/>
</dbReference>
<dbReference type="InterPro" id="IPR047817">
    <property type="entry name" value="ABC2_TM_bact-type"/>
</dbReference>
<dbReference type="GO" id="GO:0015774">
    <property type="term" value="P:polysaccharide transport"/>
    <property type="evidence" value="ECO:0007669"/>
    <property type="project" value="UniProtKB-KW"/>
</dbReference>
<feature type="transmembrane region" description="Helical" evidence="9">
    <location>
        <begin position="179"/>
        <end position="196"/>
    </location>
</feature>
<keyword evidence="12" id="KW-1185">Reference proteome</keyword>
<evidence type="ECO:0000256" key="8">
    <source>
        <dbReference type="ARBA" id="ARBA00023136"/>
    </source>
</evidence>